<dbReference type="InterPro" id="IPR036638">
    <property type="entry name" value="HLH_DNA-bd_sf"/>
</dbReference>
<evidence type="ECO:0000313" key="9">
    <source>
        <dbReference type="Proteomes" id="UP001219525"/>
    </source>
</evidence>
<feature type="region of interest" description="Disordered" evidence="6">
    <location>
        <begin position="350"/>
        <end position="423"/>
    </location>
</feature>
<reference evidence="8" key="1">
    <citation type="submission" date="2023-03" db="EMBL/GenBank/DDBJ databases">
        <title>Massive genome expansion in bonnet fungi (Mycena s.s.) driven by repeated elements and novel gene families across ecological guilds.</title>
        <authorList>
            <consortium name="Lawrence Berkeley National Laboratory"/>
            <person name="Harder C.B."/>
            <person name="Miyauchi S."/>
            <person name="Viragh M."/>
            <person name="Kuo A."/>
            <person name="Thoen E."/>
            <person name="Andreopoulos B."/>
            <person name="Lu D."/>
            <person name="Skrede I."/>
            <person name="Drula E."/>
            <person name="Henrissat B."/>
            <person name="Morin E."/>
            <person name="Kohler A."/>
            <person name="Barry K."/>
            <person name="LaButti K."/>
            <person name="Morin E."/>
            <person name="Salamov A."/>
            <person name="Lipzen A."/>
            <person name="Mereny Z."/>
            <person name="Hegedus B."/>
            <person name="Baldrian P."/>
            <person name="Stursova M."/>
            <person name="Weitz H."/>
            <person name="Taylor A."/>
            <person name="Grigoriev I.V."/>
            <person name="Nagy L.G."/>
            <person name="Martin F."/>
            <person name="Kauserud H."/>
        </authorList>
    </citation>
    <scope>NUCLEOTIDE SEQUENCE</scope>
    <source>
        <strain evidence="8">9144</strain>
    </source>
</reference>
<evidence type="ECO:0000256" key="2">
    <source>
        <dbReference type="ARBA" id="ARBA00023015"/>
    </source>
</evidence>
<feature type="region of interest" description="Disordered" evidence="6">
    <location>
        <begin position="187"/>
        <end position="310"/>
    </location>
</feature>
<feature type="compositionally biased region" description="Polar residues" evidence="6">
    <location>
        <begin position="198"/>
        <end position="219"/>
    </location>
</feature>
<dbReference type="GO" id="GO:0000978">
    <property type="term" value="F:RNA polymerase II cis-regulatory region sequence-specific DNA binding"/>
    <property type="evidence" value="ECO:0007669"/>
    <property type="project" value="TreeGrafter"/>
</dbReference>
<keyword evidence="4" id="KW-0804">Transcription</keyword>
<sequence>MEGQSTDEQQAKDYMVFFPQDLAQVDQLQSTAEQFPFHPNPLALNANIQLLGNAIENLVNEQQPSLYNPALLSGQQVKLSQLLHLQQIQQQILQQQFAIISGTQTSPLLVERESREQVVPFHGLPTPGNSAELRATPSVEYVSPIILDYDNTFSQPYIAPRGSSSAPAHIAFHQATQSDLDFDVSPLTSPWLGAHQQPVRTQPATGQSRPSTKRTAASSSDEEAGERPSLKKRSPAIRATVPIPKKSSRSKSANSTPLLRSTRSRKGSISVPGDTPSPVDLSMPPPAPPVDSAGTLAPTSPGLGTQLTPVTPASIMNLGRLNKFANVKPSKKSPATASASSGLKAILPGAASAPSRQMNPPVQVRKTSHKAAEQKRRDSLKTTFDDLRTLLPPIPLPSEAADEPVLPGALPPRGPPKAGAEGPNKAVSKLQLLIYGNDYIRQLHGRVQRRDDEIGRLRSEVAHLRGVVRGEIPLEQRMEEVDLECDLDAVEYGAMFGRQMTQAMSEVDEEGEEEGEE</sequence>
<evidence type="ECO:0000256" key="6">
    <source>
        <dbReference type="SAM" id="MobiDB-lite"/>
    </source>
</evidence>
<dbReference type="InterPro" id="IPR011598">
    <property type="entry name" value="bHLH_dom"/>
</dbReference>
<keyword evidence="9" id="KW-1185">Reference proteome</keyword>
<dbReference type="SMART" id="SM00353">
    <property type="entry name" value="HLH"/>
    <property type="match status" value="1"/>
</dbReference>
<keyword evidence="3" id="KW-0238">DNA-binding</keyword>
<proteinExistence type="predicted"/>
<keyword evidence="5" id="KW-0539">Nucleus</keyword>
<dbReference type="PROSITE" id="PS50888">
    <property type="entry name" value="BHLH"/>
    <property type="match status" value="1"/>
</dbReference>
<dbReference type="GO" id="GO:0046983">
    <property type="term" value="F:protein dimerization activity"/>
    <property type="evidence" value="ECO:0007669"/>
    <property type="project" value="InterPro"/>
</dbReference>
<dbReference type="GO" id="GO:0005634">
    <property type="term" value="C:nucleus"/>
    <property type="evidence" value="ECO:0007669"/>
    <property type="project" value="UniProtKB-SubCell"/>
</dbReference>
<dbReference type="EMBL" id="JARJCW010000026">
    <property type="protein sequence ID" value="KAJ7211249.1"/>
    <property type="molecule type" value="Genomic_DNA"/>
</dbReference>
<gene>
    <name evidence="8" type="ORF">GGX14DRAFT_498149</name>
</gene>
<dbReference type="Pfam" id="PF00010">
    <property type="entry name" value="HLH"/>
    <property type="match status" value="1"/>
</dbReference>
<dbReference type="Proteomes" id="UP001219525">
    <property type="component" value="Unassembled WGS sequence"/>
</dbReference>
<dbReference type="GO" id="GO:0000981">
    <property type="term" value="F:DNA-binding transcription factor activity, RNA polymerase II-specific"/>
    <property type="evidence" value="ECO:0007669"/>
    <property type="project" value="TreeGrafter"/>
</dbReference>
<protein>
    <recommendedName>
        <fullName evidence="7">BHLH domain-containing protein</fullName>
    </recommendedName>
</protein>
<evidence type="ECO:0000313" key="8">
    <source>
        <dbReference type="EMBL" id="KAJ7211249.1"/>
    </source>
</evidence>
<dbReference type="Gene3D" id="4.10.280.10">
    <property type="entry name" value="Helix-loop-helix DNA-binding domain"/>
    <property type="match status" value="1"/>
</dbReference>
<dbReference type="AlphaFoldDB" id="A0AAD6VFK3"/>
<evidence type="ECO:0000256" key="1">
    <source>
        <dbReference type="ARBA" id="ARBA00004123"/>
    </source>
</evidence>
<organism evidence="8 9">
    <name type="scientific">Mycena pura</name>
    <dbReference type="NCBI Taxonomy" id="153505"/>
    <lineage>
        <taxon>Eukaryota</taxon>
        <taxon>Fungi</taxon>
        <taxon>Dikarya</taxon>
        <taxon>Basidiomycota</taxon>
        <taxon>Agaricomycotina</taxon>
        <taxon>Agaricomycetes</taxon>
        <taxon>Agaricomycetidae</taxon>
        <taxon>Agaricales</taxon>
        <taxon>Marasmiineae</taxon>
        <taxon>Mycenaceae</taxon>
        <taxon>Mycena</taxon>
    </lineage>
</organism>
<keyword evidence="2" id="KW-0805">Transcription regulation</keyword>
<accession>A0AAD6VFK3</accession>
<evidence type="ECO:0000256" key="4">
    <source>
        <dbReference type="ARBA" id="ARBA00023163"/>
    </source>
</evidence>
<evidence type="ECO:0000256" key="3">
    <source>
        <dbReference type="ARBA" id="ARBA00023125"/>
    </source>
</evidence>
<dbReference type="PANTHER" id="PTHR15741:SF27">
    <property type="entry name" value="TRANSCRIPTION FACTOR AP-4"/>
    <property type="match status" value="1"/>
</dbReference>
<evidence type="ECO:0000256" key="5">
    <source>
        <dbReference type="ARBA" id="ARBA00023242"/>
    </source>
</evidence>
<evidence type="ECO:0000259" key="7">
    <source>
        <dbReference type="PROSITE" id="PS50888"/>
    </source>
</evidence>
<feature type="compositionally biased region" description="Basic and acidic residues" evidence="6">
    <location>
        <begin position="370"/>
        <end position="388"/>
    </location>
</feature>
<feature type="compositionally biased region" description="Polar residues" evidence="6">
    <location>
        <begin position="250"/>
        <end position="261"/>
    </location>
</feature>
<dbReference type="PANTHER" id="PTHR15741">
    <property type="entry name" value="BASIC HELIX-LOOP-HELIX ZIP TRANSCRIPTION FACTOR"/>
    <property type="match status" value="1"/>
</dbReference>
<name>A0AAD6VFK3_9AGAR</name>
<feature type="domain" description="BHLH" evidence="7">
    <location>
        <begin position="364"/>
        <end position="443"/>
    </location>
</feature>
<dbReference type="CDD" id="cd11405">
    <property type="entry name" value="bHLHzip_MLXIP_like"/>
    <property type="match status" value="1"/>
</dbReference>
<dbReference type="InterPro" id="IPR052207">
    <property type="entry name" value="Max-like/E-box_TFs"/>
</dbReference>
<comment type="caution">
    <text evidence="8">The sequence shown here is derived from an EMBL/GenBank/DDBJ whole genome shotgun (WGS) entry which is preliminary data.</text>
</comment>
<comment type="subcellular location">
    <subcellularLocation>
        <location evidence="1">Nucleus</location>
    </subcellularLocation>
</comment>
<dbReference type="SUPFAM" id="SSF47459">
    <property type="entry name" value="HLH, helix-loop-helix DNA-binding domain"/>
    <property type="match status" value="1"/>
</dbReference>